<evidence type="ECO:0008006" key="3">
    <source>
        <dbReference type="Google" id="ProtNLM"/>
    </source>
</evidence>
<gene>
    <name evidence="1" type="ORF">GCM10010979_30160</name>
</gene>
<reference evidence="1" key="2">
    <citation type="submission" date="2020-09" db="EMBL/GenBank/DDBJ databases">
        <authorList>
            <person name="Sun Q."/>
            <person name="Zhou Y."/>
        </authorList>
    </citation>
    <scope>NUCLEOTIDE SEQUENCE</scope>
    <source>
        <strain evidence="1">CGMCC 1.12813</strain>
    </source>
</reference>
<evidence type="ECO:0000313" key="2">
    <source>
        <dbReference type="Proteomes" id="UP000606922"/>
    </source>
</evidence>
<accession>A0A916STZ0</accession>
<name>A0A916STZ0_9MICO</name>
<evidence type="ECO:0000313" key="1">
    <source>
        <dbReference type="EMBL" id="GGB13667.1"/>
    </source>
</evidence>
<sequence>MGANETTAEWYTRFAANEAHGRSAVYESWAHGVAGDPEVIAAIEQLPPQRRQPALLFAVTRLLGAPVGDYAGWRAFTLAHWSDVRREAFVRLTQTNEPLRCAALMPVLARIDGPIALLEVGASAGLCLYPDRYSYTYDGGEPVHPADGPSAVMLDCATNGVVPAPSRLPDIVWRAGTDLAPLDVNNDDDALWLETLIWPEQHDRLARLRAAVEIARADPPLLVAGDVTDALAGLAAQAPPDATLVVISSGVLVYVARPQRELFATAVGALDARWLSLEAAGLFSGIAAGIERATGITPPGLAGRFALALDGEPLAFVAPHGDRIDWFAPPLPGE</sequence>
<dbReference type="EMBL" id="BMGB01000002">
    <property type="protein sequence ID" value="GGB13667.1"/>
    <property type="molecule type" value="Genomic_DNA"/>
</dbReference>
<organism evidence="1 2">
    <name type="scientific">Conyzicola nivalis</name>
    <dbReference type="NCBI Taxonomy" id="1477021"/>
    <lineage>
        <taxon>Bacteria</taxon>
        <taxon>Bacillati</taxon>
        <taxon>Actinomycetota</taxon>
        <taxon>Actinomycetes</taxon>
        <taxon>Micrococcales</taxon>
        <taxon>Microbacteriaceae</taxon>
        <taxon>Conyzicola</taxon>
    </lineage>
</organism>
<dbReference type="RefSeq" id="WP_188511584.1">
    <property type="nucleotide sequence ID" value="NZ_BMGB01000002.1"/>
</dbReference>
<reference evidence="1" key="1">
    <citation type="journal article" date="2014" name="Int. J. Syst. Evol. Microbiol.">
        <title>Complete genome sequence of Corynebacterium casei LMG S-19264T (=DSM 44701T), isolated from a smear-ripened cheese.</title>
        <authorList>
            <consortium name="US DOE Joint Genome Institute (JGI-PGF)"/>
            <person name="Walter F."/>
            <person name="Albersmeier A."/>
            <person name="Kalinowski J."/>
            <person name="Ruckert C."/>
        </authorList>
    </citation>
    <scope>NUCLEOTIDE SEQUENCE</scope>
    <source>
        <strain evidence="1">CGMCC 1.12813</strain>
    </source>
</reference>
<proteinExistence type="predicted"/>
<protein>
    <recommendedName>
        <fullName evidence="3">DUF2332 domain-containing protein</fullName>
    </recommendedName>
</protein>
<dbReference type="AlphaFoldDB" id="A0A916STZ0"/>
<dbReference type="Proteomes" id="UP000606922">
    <property type="component" value="Unassembled WGS sequence"/>
</dbReference>
<keyword evidence="2" id="KW-1185">Reference proteome</keyword>
<dbReference type="Pfam" id="PF10094">
    <property type="entry name" value="DUF2332"/>
    <property type="match status" value="1"/>
</dbReference>
<comment type="caution">
    <text evidence="1">The sequence shown here is derived from an EMBL/GenBank/DDBJ whole genome shotgun (WGS) entry which is preliminary data.</text>
</comment>
<dbReference type="InterPro" id="IPR011200">
    <property type="entry name" value="UCP012608"/>
</dbReference>